<dbReference type="GO" id="GO:0004792">
    <property type="term" value="F:thiosulfate-cyanide sulfurtransferase activity"/>
    <property type="evidence" value="ECO:0007669"/>
    <property type="project" value="TreeGrafter"/>
</dbReference>
<keyword evidence="4" id="KW-1185">Reference proteome</keyword>
<evidence type="ECO:0000313" key="3">
    <source>
        <dbReference type="EMBL" id="SDD27794.1"/>
    </source>
</evidence>
<evidence type="ECO:0000256" key="1">
    <source>
        <dbReference type="ARBA" id="ARBA00009919"/>
    </source>
</evidence>
<comment type="similarity">
    <text evidence="1">Belongs to the HesA/MoeB/ThiF family.</text>
</comment>
<dbReference type="GO" id="GO:0016779">
    <property type="term" value="F:nucleotidyltransferase activity"/>
    <property type="evidence" value="ECO:0007669"/>
    <property type="project" value="UniProtKB-KW"/>
</dbReference>
<dbReference type="Proteomes" id="UP000198666">
    <property type="component" value="Unassembled WGS sequence"/>
</dbReference>
<dbReference type="SUPFAM" id="SSF69572">
    <property type="entry name" value="Activating enzymes of the ubiquitin-like proteins"/>
    <property type="match status" value="1"/>
</dbReference>
<dbReference type="PANTHER" id="PTHR10953:SF102">
    <property type="entry name" value="ADENYLYLTRANSFERASE AND SULFURTRANSFERASE MOCS3"/>
    <property type="match status" value="1"/>
</dbReference>
<dbReference type="FunFam" id="3.40.50.720:FF:000080">
    <property type="entry name" value="Thiazole biosynthesis adenylyltransferase ThiF"/>
    <property type="match status" value="1"/>
</dbReference>
<keyword evidence="3" id="KW-0808">Transferase</keyword>
<dbReference type="InterPro" id="IPR000594">
    <property type="entry name" value="ThiF_NAD_FAD-bd"/>
</dbReference>
<evidence type="ECO:0000313" key="4">
    <source>
        <dbReference type="Proteomes" id="UP000198666"/>
    </source>
</evidence>
<proteinExistence type="inferred from homology"/>
<organism evidence="3 4">
    <name type="scientific">Terribacillus halophilus</name>
    <dbReference type="NCBI Taxonomy" id="361279"/>
    <lineage>
        <taxon>Bacteria</taxon>
        <taxon>Bacillati</taxon>
        <taxon>Bacillota</taxon>
        <taxon>Bacilli</taxon>
        <taxon>Bacillales</taxon>
        <taxon>Bacillaceae</taxon>
        <taxon>Terribacillus</taxon>
    </lineage>
</organism>
<gene>
    <name evidence="3" type="ORF">SAMN05421663_108156</name>
</gene>
<accession>A0A1G6TG16</accession>
<dbReference type="EMBL" id="FMZB01000008">
    <property type="protein sequence ID" value="SDD27794.1"/>
    <property type="molecule type" value="Genomic_DNA"/>
</dbReference>
<dbReference type="Pfam" id="PF00899">
    <property type="entry name" value="ThiF"/>
    <property type="match status" value="1"/>
</dbReference>
<dbReference type="GO" id="GO:0005829">
    <property type="term" value="C:cytosol"/>
    <property type="evidence" value="ECO:0007669"/>
    <property type="project" value="TreeGrafter"/>
</dbReference>
<reference evidence="4" key="1">
    <citation type="submission" date="2016-10" db="EMBL/GenBank/DDBJ databases">
        <authorList>
            <person name="Varghese N."/>
            <person name="Submissions S."/>
        </authorList>
    </citation>
    <scope>NUCLEOTIDE SEQUENCE [LARGE SCALE GENOMIC DNA]</scope>
    <source>
        <strain evidence="4">DSM 21620</strain>
    </source>
</reference>
<dbReference type="PANTHER" id="PTHR10953">
    <property type="entry name" value="UBIQUITIN-ACTIVATING ENZYME E1"/>
    <property type="match status" value="1"/>
</dbReference>
<dbReference type="STRING" id="361279.SAMN05421663_108156"/>
<dbReference type="Gene3D" id="3.40.50.720">
    <property type="entry name" value="NAD(P)-binding Rossmann-like Domain"/>
    <property type="match status" value="1"/>
</dbReference>
<evidence type="ECO:0000259" key="2">
    <source>
        <dbReference type="Pfam" id="PF00899"/>
    </source>
</evidence>
<sequence length="331" mass="36437">MEDRYARQKAWSGIGHDGQEQIRQKHVLIVGCGALGTANAETLTRAGVGKLSLIDRDYVEYTNLQRQQLFTEADAAKAIPKAIAARNHLQAINENVDVQAHVMEATKQTLPSLVDDVDVVIDATDNFDTRYVLNDILLQRNIPWIFGSCAGSAGMSYTILPGQTPCFHCLFKQAEGGATCDKEGIIGPAVQMVAAHQTAEALKLLVGADTALRSTMMMFDLWSNHYRQIDMQAARQESCPSCGKDPTYPSLLQDPLRAAALCGRDTVLIRRHPVNLDVLESLLPDISVKNEHLIVAGYAHLRFVFFCDGRTLIHGTNSVAEAKRLYYQLVG</sequence>
<dbReference type="InterPro" id="IPR045886">
    <property type="entry name" value="ThiF/MoeB/HesA"/>
</dbReference>
<name>A0A1G6TG16_9BACI</name>
<dbReference type="AlphaFoldDB" id="A0A1G6TG16"/>
<dbReference type="InterPro" id="IPR035985">
    <property type="entry name" value="Ubiquitin-activating_enz"/>
</dbReference>
<dbReference type="GO" id="GO:0008641">
    <property type="term" value="F:ubiquitin-like modifier activating enzyme activity"/>
    <property type="evidence" value="ECO:0007669"/>
    <property type="project" value="InterPro"/>
</dbReference>
<dbReference type="OrthoDB" id="9804286at2"/>
<feature type="domain" description="THIF-type NAD/FAD binding fold" evidence="2">
    <location>
        <begin position="5"/>
        <end position="240"/>
    </location>
</feature>
<dbReference type="GO" id="GO:0008146">
    <property type="term" value="F:sulfotransferase activity"/>
    <property type="evidence" value="ECO:0007669"/>
    <property type="project" value="TreeGrafter"/>
</dbReference>
<dbReference type="CDD" id="cd00757">
    <property type="entry name" value="ThiF_MoeB_HesA_family"/>
    <property type="match status" value="1"/>
</dbReference>
<keyword evidence="3" id="KW-0548">Nucleotidyltransferase</keyword>
<protein>
    <submittedName>
        <fullName evidence="3">Adenylyltransferase and sulfurtransferase</fullName>
    </submittedName>
</protein>
<dbReference type="RefSeq" id="WP_093727985.1">
    <property type="nucleotide sequence ID" value="NZ_FMZB01000008.1"/>
</dbReference>